<gene>
    <name evidence="5" type="ordered locus">AciX8_2538</name>
</gene>
<name>G8P058_GRAMM</name>
<dbReference type="InterPro" id="IPR050204">
    <property type="entry name" value="AraC_XylS_family_regulators"/>
</dbReference>
<evidence type="ECO:0000259" key="4">
    <source>
        <dbReference type="PROSITE" id="PS01124"/>
    </source>
</evidence>
<evidence type="ECO:0000256" key="2">
    <source>
        <dbReference type="ARBA" id="ARBA00023125"/>
    </source>
</evidence>
<dbReference type="InterPro" id="IPR009057">
    <property type="entry name" value="Homeodomain-like_sf"/>
</dbReference>
<reference evidence="5 6" key="1">
    <citation type="submission" date="2011-11" db="EMBL/GenBank/DDBJ databases">
        <title>Complete sequence of Granulicella mallensis MP5ACTX8.</title>
        <authorList>
            <consortium name="US DOE Joint Genome Institute"/>
            <person name="Lucas S."/>
            <person name="Copeland A."/>
            <person name="Lapidus A."/>
            <person name="Cheng J.-F."/>
            <person name="Goodwin L."/>
            <person name="Pitluck S."/>
            <person name="Peters L."/>
            <person name="Lu M."/>
            <person name="Detter J.C."/>
            <person name="Han C."/>
            <person name="Tapia R."/>
            <person name="Land M."/>
            <person name="Hauser L."/>
            <person name="Kyrpides N."/>
            <person name="Ivanova N."/>
            <person name="Mikhailova N."/>
            <person name="Pagani I."/>
            <person name="Rawat S."/>
            <person name="Mannisto M."/>
            <person name="Haggblom M."/>
            <person name="Woyke T."/>
        </authorList>
    </citation>
    <scope>NUCLEOTIDE SEQUENCE [LARGE SCALE GENOMIC DNA]</scope>
    <source>
        <strain evidence="6">ATCC BAA-1857 / DSM 23137 / MP5ACTX8</strain>
    </source>
</reference>
<dbReference type="PANTHER" id="PTHR46796:SF6">
    <property type="entry name" value="ARAC SUBFAMILY"/>
    <property type="match status" value="1"/>
</dbReference>
<feature type="domain" description="HTH araC/xylS-type" evidence="4">
    <location>
        <begin position="222"/>
        <end position="320"/>
    </location>
</feature>
<dbReference type="PROSITE" id="PS01124">
    <property type="entry name" value="HTH_ARAC_FAMILY_2"/>
    <property type="match status" value="1"/>
</dbReference>
<evidence type="ECO:0000256" key="3">
    <source>
        <dbReference type="ARBA" id="ARBA00023163"/>
    </source>
</evidence>
<dbReference type="AlphaFoldDB" id="G8P058"/>
<dbReference type="SMART" id="SM00342">
    <property type="entry name" value="HTH_ARAC"/>
    <property type="match status" value="1"/>
</dbReference>
<keyword evidence="3" id="KW-0804">Transcription</keyword>
<dbReference type="EMBL" id="CP003130">
    <property type="protein sequence ID" value="AEU36852.1"/>
    <property type="molecule type" value="Genomic_DNA"/>
</dbReference>
<dbReference type="GO" id="GO:0003700">
    <property type="term" value="F:DNA-binding transcription factor activity"/>
    <property type="evidence" value="ECO:0007669"/>
    <property type="project" value="InterPro"/>
</dbReference>
<sequence>MGFYSEQEGTRITAVQCDGGKMLNSGQNIEASTIGQKQFLIGLNPGPPADYVSQDYGDYSLYTAEQHRSVWERHTHNCTQITVAMSPAQVRGEWQGANGHIERREMNGDMAWIVPPGVEHIIHFDRPATLIHLYLAESFFHKMVEDVPNSVEHSLIPSILVRDPFLVELAKSLHRESLEGPLSPLFTQSVATLTATHLARSYSNRSRAVPSCHGGMGPSRERRVLAYIAEHLDQTITLEELAKVAEISPNYLIALFRQSLGMTPHKYVVQQRIEQARRLLNERDLSLLEIAQRCGFQDQSQFTTVFRRYAGVTPGQLRRSL</sequence>
<keyword evidence="1" id="KW-0805">Transcription regulation</keyword>
<protein>
    <submittedName>
        <fullName evidence="5">Transcriptional regulator, AraC family</fullName>
    </submittedName>
</protein>
<dbReference type="eggNOG" id="COG2207">
    <property type="taxonomic scope" value="Bacteria"/>
</dbReference>
<dbReference type="GO" id="GO:0043565">
    <property type="term" value="F:sequence-specific DNA binding"/>
    <property type="evidence" value="ECO:0007669"/>
    <property type="project" value="InterPro"/>
</dbReference>
<dbReference type="SUPFAM" id="SSF46689">
    <property type="entry name" value="Homeodomain-like"/>
    <property type="match status" value="2"/>
</dbReference>
<dbReference type="KEGG" id="gma:AciX8_2538"/>
<dbReference type="PANTHER" id="PTHR46796">
    <property type="entry name" value="HTH-TYPE TRANSCRIPTIONAL ACTIVATOR RHAS-RELATED"/>
    <property type="match status" value="1"/>
</dbReference>
<keyword evidence="6" id="KW-1185">Reference proteome</keyword>
<evidence type="ECO:0000313" key="6">
    <source>
        <dbReference type="Proteomes" id="UP000007113"/>
    </source>
</evidence>
<proteinExistence type="predicted"/>
<evidence type="ECO:0000256" key="1">
    <source>
        <dbReference type="ARBA" id="ARBA00023015"/>
    </source>
</evidence>
<accession>G8P058</accession>
<dbReference type="HOGENOM" id="CLU_000445_88_4_0"/>
<dbReference type="PROSITE" id="PS00041">
    <property type="entry name" value="HTH_ARAC_FAMILY_1"/>
    <property type="match status" value="1"/>
</dbReference>
<dbReference type="InterPro" id="IPR020449">
    <property type="entry name" value="Tscrpt_reg_AraC-type_HTH"/>
</dbReference>
<dbReference type="Pfam" id="PF12833">
    <property type="entry name" value="HTH_18"/>
    <property type="match status" value="1"/>
</dbReference>
<dbReference type="STRING" id="682795.AciX8_2538"/>
<keyword evidence="2" id="KW-0238">DNA-binding</keyword>
<dbReference type="InterPro" id="IPR018062">
    <property type="entry name" value="HTH_AraC-typ_CS"/>
</dbReference>
<evidence type="ECO:0000313" key="5">
    <source>
        <dbReference type="EMBL" id="AEU36852.1"/>
    </source>
</evidence>
<dbReference type="PRINTS" id="PR00032">
    <property type="entry name" value="HTHARAC"/>
</dbReference>
<dbReference type="Gene3D" id="1.10.10.60">
    <property type="entry name" value="Homeodomain-like"/>
    <property type="match status" value="2"/>
</dbReference>
<organism evidence="5 6">
    <name type="scientific">Granulicella mallensis (strain ATCC BAA-1857 / DSM 23137 / MP5ACTX8)</name>
    <dbReference type="NCBI Taxonomy" id="682795"/>
    <lineage>
        <taxon>Bacteria</taxon>
        <taxon>Pseudomonadati</taxon>
        <taxon>Acidobacteriota</taxon>
        <taxon>Terriglobia</taxon>
        <taxon>Terriglobales</taxon>
        <taxon>Acidobacteriaceae</taxon>
        <taxon>Granulicella</taxon>
    </lineage>
</organism>
<dbReference type="Proteomes" id="UP000007113">
    <property type="component" value="Chromosome"/>
</dbReference>
<dbReference type="InterPro" id="IPR018060">
    <property type="entry name" value="HTH_AraC"/>
</dbReference>